<evidence type="ECO:0000256" key="1">
    <source>
        <dbReference type="ARBA" id="ARBA00004651"/>
    </source>
</evidence>
<feature type="transmembrane region" description="Helical" evidence="6">
    <location>
        <begin position="209"/>
        <end position="239"/>
    </location>
</feature>
<dbReference type="RefSeq" id="WP_040749874.1">
    <property type="nucleotide sequence ID" value="NZ_JACHIT010000002.1"/>
</dbReference>
<gene>
    <name evidence="7" type="ORF">BJY24_006363</name>
</gene>
<dbReference type="GO" id="GO:0022857">
    <property type="term" value="F:transmembrane transporter activity"/>
    <property type="evidence" value="ECO:0007669"/>
    <property type="project" value="InterPro"/>
</dbReference>
<evidence type="ECO:0000256" key="4">
    <source>
        <dbReference type="ARBA" id="ARBA00022989"/>
    </source>
</evidence>
<dbReference type="PANTHER" id="PTHR23513">
    <property type="entry name" value="INTEGRAL MEMBRANE EFFLUX PROTEIN-RELATED"/>
    <property type="match status" value="1"/>
</dbReference>
<dbReference type="InterPro" id="IPR036259">
    <property type="entry name" value="MFS_trans_sf"/>
</dbReference>
<keyword evidence="5 6" id="KW-0472">Membrane</keyword>
<dbReference type="Pfam" id="PF07690">
    <property type="entry name" value="MFS_1"/>
    <property type="match status" value="1"/>
</dbReference>
<accession>A0A7W9PK13</accession>
<dbReference type="Gene3D" id="1.20.1250.20">
    <property type="entry name" value="MFS general substrate transporter like domains"/>
    <property type="match status" value="1"/>
</dbReference>
<feature type="transmembrane region" description="Helical" evidence="6">
    <location>
        <begin position="251"/>
        <end position="270"/>
    </location>
</feature>
<name>A0A7W9PK13_9NOCA</name>
<dbReference type="AlphaFoldDB" id="A0A7W9PK13"/>
<keyword evidence="4 6" id="KW-1133">Transmembrane helix</keyword>
<dbReference type="GO" id="GO:0005886">
    <property type="term" value="C:plasma membrane"/>
    <property type="evidence" value="ECO:0007669"/>
    <property type="project" value="UniProtKB-SubCell"/>
</dbReference>
<evidence type="ECO:0000313" key="7">
    <source>
        <dbReference type="EMBL" id="MBB5917451.1"/>
    </source>
</evidence>
<sequence>MIDVLRQREFRHLFVAQVVALVGTGLLTVALGLLAYQLAGSSAGVVLGTALAIKMVAYVGVAPVVSALTERVPRRVLLVSADVVRAGIAVLLPFVSEVWQIYLLVFVLQSASATFTPAFQAVIPSILVEERDYTRGLSLSRLAYDLESLVSPALAAALLTVVGYHVLFAGTALGFVASAALVVTTRLPRPAPADRSVPLRLRTIRGVRIMAASPVLRGLLAMNLAVAAATALVVVNTVVYVRDLLGGTDTGVALALGCFGGGSMAVAAALPRVVTAVADRPLMLAGCALLPAGLLGAAALAALRPPVGASWAILAAAWIVLGAGTSLVNTPSARLLRAQSTADSRAAVFTAQFSLSHACFLVTYPLAGGLGAIAGQAVAAGALALVATLAATVAARAWPAAIPAERVTVTARGR</sequence>
<keyword evidence="8" id="KW-1185">Reference proteome</keyword>
<protein>
    <submittedName>
        <fullName evidence="7">MFS family permease</fullName>
    </submittedName>
</protein>
<evidence type="ECO:0000313" key="8">
    <source>
        <dbReference type="Proteomes" id="UP000540412"/>
    </source>
</evidence>
<evidence type="ECO:0000256" key="5">
    <source>
        <dbReference type="ARBA" id="ARBA00023136"/>
    </source>
</evidence>
<dbReference type="CDD" id="cd06173">
    <property type="entry name" value="MFS_MefA_like"/>
    <property type="match status" value="1"/>
</dbReference>
<dbReference type="PANTHER" id="PTHR23513:SF6">
    <property type="entry name" value="MAJOR FACILITATOR SUPERFAMILY ASSOCIATED DOMAIN-CONTAINING PROTEIN"/>
    <property type="match status" value="1"/>
</dbReference>
<organism evidence="7 8">
    <name type="scientific">Nocardia transvalensis</name>
    <dbReference type="NCBI Taxonomy" id="37333"/>
    <lineage>
        <taxon>Bacteria</taxon>
        <taxon>Bacillati</taxon>
        <taxon>Actinomycetota</taxon>
        <taxon>Actinomycetes</taxon>
        <taxon>Mycobacteriales</taxon>
        <taxon>Nocardiaceae</taxon>
        <taxon>Nocardia</taxon>
    </lineage>
</organism>
<dbReference type="InterPro" id="IPR011701">
    <property type="entry name" value="MFS"/>
</dbReference>
<dbReference type="SUPFAM" id="SSF103473">
    <property type="entry name" value="MFS general substrate transporter"/>
    <property type="match status" value="1"/>
</dbReference>
<evidence type="ECO:0000256" key="3">
    <source>
        <dbReference type="ARBA" id="ARBA00022692"/>
    </source>
</evidence>
<keyword evidence="3 6" id="KW-0812">Transmembrane</keyword>
<proteinExistence type="predicted"/>
<feature type="transmembrane region" description="Helical" evidence="6">
    <location>
        <begin position="373"/>
        <end position="395"/>
    </location>
</feature>
<comment type="subcellular location">
    <subcellularLocation>
        <location evidence="1">Cell membrane</location>
        <topology evidence="1">Multi-pass membrane protein</topology>
    </subcellularLocation>
</comment>
<feature type="transmembrane region" description="Helical" evidence="6">
    <location>
        <begin position="348"/>
        <end position="367"/>
    </location>
</feature>
<comment type="caution">
    <text evidence="7">The sequence shown here is derived from an EMBL/GenBank/DDBJ whole genome shotgun (WGS) entry which is preliminary data.</text>
</comment>
<evidence type="ECO:0000256" key="2">
    <source>
        <dbReference type="ARBA" id="ARBA00022475"/>
    </source>
</evidence>
<feature type="transmembrane region" description="Helical" evidence="6">
    <location>
        <begin position="172"/>
        <end position="188"/>
    </location>
</feature>
<feature type="transmembrane region" description="Helical" evidence="6">
    <location>
        <begin position="282"/>
        <end position="303"/>
    </location>
</feature>
<feature type="transmembrane region" description="Helical" evidence="6">
    <location>
        <begin position="12"/>
        <end position="39"/>
    </location>
</feature>
<dbReference type="EMBL" id="JACHIT010000002">
    <property type="protein sequence ID" value="MBB5917451.1"/>
    <property type="molecule type" value="Genomic_DNA"/>
</dbReference>
<keyword evidence="2" id="KW-1003">Cell membrane</keyword>
<feature type="transmembrane region" description="Helical" evidence="6">
    <location>
        <begin position="309"/>
        <end position="328"/>
    </location>
</feature>
<feature type="transmembrane region" description="Helical" evidence="6">
    <location>
        <begin position="45"/>
        <end position="69"/>
    </location>
</feature>
<evidence type="ECO:0000256" key="6">
    <source>
        <dbReference type="SAM" id="Phobius"/>
    </source>
</evidence>
<dbReference type="Proteomes" id="UP000540412">
    <property type="component" value="Unassembled WGS sequence"/>
</dbReference>
<reference evidence="7 8" key="1">
    <citation type="submission" date="2020-08" db="EMBL/GenBank/DDBJ databases">
        <title>Sequencing the genomes of 1000 actinobacteria strains.</title>
        <authorList>
            <person name="Klenk H.-P."/>
        </authorList>
    </citation>
    <scope>NUCLEOTIDE SEQUENCE [LARGE SCALE GENOMIC DNA]</scope>
    <source>
        <strain evidence="7 8">DSM 43582</strain>
    </source>
</reference>